<dbReference type="EMBL" id="CP039543">
    <property type="protein sequence ID" value="QJT10562.1"/>
    <property type="molecule type" value="Genomic_DNA"/>
</dbReference>
<evidence type="ECO:0000313" key="2">
    <source>
        <dbReference type="Proteomes" id="UP000503251"/>
    </source>
</evidence>
<protein>
    <recommendedName>
        <fullName evidence="3">Collagenase-like protease, PrtC family</fullName>
    </recommendedName>
</protein>
<accession>A0ABX6NIU3</accession>
<organism evidence="1 2">
    <name type="scientific">Oceanidesulfovibrio marinus</name>
    <dbReference type="NCBI Taxonomy" id="370038"/>
    <lineage>
        <taxon>Bacteria</taxon>
        <taxon>Pseudomonadati</taxon>
        <taxon>Thermodesulfobacteriota</taxon>
        <taxon>Desulfovibrionia</taxon>
        <taxon>Desulfovibrionales</taxon>
        <taxon>Desulfovibrionaceae</taxon>
        <taxon>Oceanidesulfovibrio</taxon>
    </lineage>
</organism>
<name>A0ABX6NIU3_9BACT</name>
<dbReference type="Proteomes" id="UP000503251">
    <property type="component" value="Chromosome"/>
</dbReference>
<keyword evidence="2" id="KW-1185">Reference proteome</keyword>
<evidence type="ECO:0000313" key="1">
    <source>
        <dbReference type="EMBL" id="QJT10562.1"/>
    </source>
</evidence>
<evidence type="ECO:0008006" key="3">
    <source>
        <dbReference type="Google" id="ProtNLM"/>
    </source>
</evidence>
<dbReference type="RefSeq" id="WP_171268030.1">
    <property type="nucleotide sequence ID" value="NZ_CP039543.1"/>
</dbReference>
<proteinExistence type="predicted"/>
<reference evidence="1 2" key="1">
    <citation type="submission" date="2019-04" db="EMBL/GenBank/DDBJ databases">
        <title>Isolation and culture of sulfate reducing bacteria from the cold seep of the South China Sea.</title>
        <authorList>
            <person name="Sun C."/>
            <person name="Liu R."/>
        </authorList>
    </citation>
    <scope>NUCLEOTIDE SEQUENCE [LARGE SCALE GENOMIC DNA]</scope>
    <source>
        <strain evidence="1 2">CS1</strain>
    </source>
</reference>
<sequence length="364" mass="39943">MDTTHERTMLPLDVPLLPDTEYCRLVRNLGDRIASVHFSLFDPAIPDARHESLHISVDELIGWLASLPGVRRLALLNSRFHAPDAYAPEGLGNLIARLGRLTDAGVVDGIVYADVYMLFALAEAAPELCARLEAVPSVNTCIDSADKAFAHFDAIDAAGFRQPGRLVLDRSLNRRLPKLRRTVAALRQVRPRLSIVLMANEGCLYQCPFKPAHDAHIAHARMAPEAASAFGRNVKLGCQRLFHDDPGRLLASPFIRPEDQSGYVGLADVIKLCGRSRGPGVMRRIVEAYARGSFSGNLLLLNDSMEPLAGVLRLPNEDIPSDFLRRVTTCAKDCARCGWCSELAESLLVRTGPQIAPLGRMEEP</sequence>
<gene>
    <name evidence="1" type="ORF">E8L03_17275</name>
</gene>